<evidence type="ECO:0000313" key="1">
    <source>
        <dbReference type="EMBL" id="KAF2033333.1"/>
    </source>
</evidence>
<dbReference type="Proteomes" id="UP000799777">
    <property type="component" value="Unassembled WGS sequence"/>
</dbReference>
<organism evidence="1 2">
    <name type="scientific">Setomelanomma holmii</name>
    <dbReference type="NCBI Taxonomy" id="210430"/>
    <lineage>
        <taxon>Eukaryota</taxon>
        <taxon>Fungi</taxon>
        <taxon>Dikarya</taxon>
        <taxon>Ascomycota</taxon>
        <taxon>Pezizomycotina</taxon>
        <taxon>Dothideomycetes</taxon>
        <taxon>Pleosporomycetidae</taxon>
        <taxon>Pleosporales</taxon>
        <taxon>Pleosporineae</taxon>
        <taxon>Phaeosphaeriaceae</taxon>
        <taxon>Setomelanomma</taxon>
    </lineage>
</organism>
<dbReference type="Gene3D" id="3.90.1300.10">
    <property type="entry name" value="Amidase signature (AS) domain"/>
    <property type="match status" value="2"/>
</dbReference>
<accession>A0A9P4LPN0</accession>
<gene>
    <name evidence="1" type="ORF">EK21DRAFT_109130</name>
</gene>
<dbReference type="SUPFAM" id="SSF75304">
    <property type="entry name" value="Amidase signature (AS) enzymes"/>
    <property type="match status" value="1"/>
</dbReference>
<proteinExistence type="predicted"/>
<comment type="caution">
    <text evidence="1">The sequence shown here is derived from an EMBL/GenBank/DDBJ whole genome shotgun (WGS) entry which is preliminary data.</text>
</comment>
<dbReference type="EMBL" id="ML978167">
    <property type="protein sequence ID" value="KAF2033333.1"/>
    <property type="molecule type" value="Genomic_DNA"/>
</dbReference>
<dbReference type="AlphaFoldDB" id="A0A9P4LPN0"/>
<keyword evidence="2" id="KW-1185">Reference proteome</keyword>
<evidence type="ECO:0000313" key="2">
    <source>
        <dbReference type="Proteomes" id="UP000799777"/>
    </source>
</evidence>
<name>A0A9P4LPN0_9PLEO</name>
<dbReference type="InterPro" id="IPR036928">
    <property type="entry name" value="AS_sf"/>
</dbReference>
<sequence length="230" mass="25894">MATKVVEEAVAGVLLHIRRPAQCNGVFGLRISQSVFPSKGVVIVFSRFDVPGIFARDFSLLAEFAREWKVGKQYSKEQFDEGIRRLDIYKQWWLETILEMWSKDTVVVMQSEDVKPSYRDDAPPAYSIQPAWHQWWVSSILGAPEVVIPAGQIQYTARITGNTEYLPVMASLMSQPDSDLELLSLTHDFLTHSGRDTVVRSGPVMLEVSDEQGTPADRENMWGSASAIIM</sequence>
<reference evidence="1" key="1">
    <citation type="journal article" date="2020" name="Stud. Mycol.">
        <title>101 Dothideomycetes genomes: a test case for predicting lifestyles and emergence of pathogens.</title>
        <authorList>
            <person name="Haridas S."/>
            <person name="Albert R."/>
            <person name="Binder M."/>
            <person name="Bloem J."/>
            <person name="Labutti K."/>
            <person name="Salamov A."/>
            <person name="Andreopoulos B."/>
            <person name="Baker S."/>
            <person name="Barry K."/>
            <person name="Bills G."/>
            <person name="Bluhm B."/>
            <person name="Cannon C."/>
            <person name="Castanera R."/>
            <person name="Culley D."/>
            <person name="Daum C."/>
            <person name="Ezra D."/>
            <person name="Gonzalez J."/>
            <person name="Henrissat B."/>
            <person name="Kuo A."/>
            <person name="Liang C."/>
            <person name="Lipzen A."/>
            <person name="Lutzoni F."/>
            <person name="Magnuson J."/>
            <person name="Mondo S."/>
            <person name="Nolan M."/>
            <person name="Ohm R."/>
            <person name="Pangilinan J."/>
            <person name="Park H.-J."/>
            <person name="Ramirez L."/>
            <person name="Alfaro M."/>
            <person name="Sun H."/>
            <person name="Tritt A."/>
            <person name="Yoshinaga Y."/>
            <person name="Zwiers L.-H."/>
            <person name="Turgeon B."/>
            <person name="Goodwin S."/>
            <person name="Spatafora J."/>
            <person name="Crous P."/>
            <person name="Grigoriev I."/>
        </authorList>
    </citation>
    <scope>NUCLEOTIDE SEQUENCE</scope>
    <source>
        <strain evidence="1">CBS 110217</strain>
    </source>
</reference>
<protein>
    <submittedName>
        <fullName evidence="1">Uncharacterized protein</fullName>
    </submittedName>
</protein>
<dbReference type="OrthoDB" id="3792226at2759"/>